<reference evidence="2 3" key="1">
    <citation type="journal article" date="2021" name="BMC Genomics">
        <title>Datura genome reveals duplications of psychoactive alkaloid biosynthetic genes and high mutation rate following tissue culture.</title>
        <authorList>
            <person name="Rajewski A."/>
            <person name="Carter-House D."/>
            <person name="Stajich J."/>
            <person name="Litt A."/>
        </authorList>
    </citation>
    <scope>NUCLEOTIDE SEQUENCE [LARGE SCALE GENOMIC DNA]</scope>
    <source>
        <strain evidence="2">AR-01</strain>
    </source>
</reference>
<evidence type="ECO:0000256" key="1">
    <source>
        <dbReference type="SAM" id="Coils"/>
    </source>
</evidence>
<evidence type="ECO:0000313" key="3">
    <source>
        <dbReference type="Proteomes" id="UP000823775"/>
    </source>
</evidence>
<organism evidence="2 3">
    <name type="scientific">Datura stramonium</name>
    <name type="common">Jimsonweed</name>
    <name type="synonym">Common thornapple</name>
    <dbReference type="NCBI Taxonomy" id="4076"/>
    <lineage>
        <taxon>Eukaryota</taxon>
        <taxon>Viridiplantae</taxon>
        <taxon>Streptophyta</taxon>
        <taxon>Embryophyta</taxon>
        <taxon>Tracheophyta</taxon>
        <taxon>Spermatophyta</taxon>
        <taxon>Magnoliopsida</taxon>
        <taxon>eudicotyledons</taxon>
        <taxon>Gunneridae</taxon>
        <taxon>Pentapetalae</taxon>
        <taxon>asterids</taxon>
        <taxon>lamiids</taxon>
        <taxon>Solanales</taxon>
        <taxon>Solanaceae</taxon>
        <taxon>Solanoideae</taxon>
        <taxon>Datureae</taxon>
        <taxon>Datura</taxon>
    </lineage>
</organism>
<proteinExistence type="predicted"/>
<protein>
    <submittedName>
        <fullName evidence="2">Uncharacterized protein</fullName>
    </submittedName>
</protein>
<accession>A0ABS8VRH2</accession>
<name>A0ABS8VRH2_DATST</name>
<evidence type="ECO:0000313" key="2">
    <source>
        <dbReference type="EMBL" id="MCE0482048.1"/>
    </source>
</evidence>
<comment type="caution">
    <text evidence="2">The sequence shown here is derived from an EMBL/GenBank/DDBJ whole genome shotgun (WGS) entry which is preliminary data.</text>
</comment>
<keyword evidence="1" id="KW-0175">Coiled coil</keyword>
<gene>
    <name evidence="2" type="ORF">HAX54_040382</name>
</gene>
<keyword evidence="3" id="KW-1185">Reference proteome</keyword>
<dbReference type="Proteomes" id="UP000823775">
    <property type="component" value="Unassembled WGS sequence"/>
</dbReference>
<feature type="coiled-coil region" evidence="1">
    <location>
        <begin position="44"/>
        <end position="72"/>
    </location>
</feature>
<sequence>MCGIYRSTYAREFPQLNNFIFSFKDEGCCCADVLSMAVLIMLIFEDLIERAKEKEEKEAKKRQRLAKDFTEKLSTIKEITDSL</sequence>
<dbReference type="EMBL" id="JACEIK010005699">
    <property type="protein sequence ID" value="MCE0482048.1"/>
    <property type="molecule type" value="Genomic_DNA"/>
</dbReference>